<dbReference type="SUPFAM" id="SSF51735">
    <property type="entry name" value="NAD(P)-binding Rossmann-fold domains"/>
    <property type="match status" value="1"/>
</dbReference>
<dbReference type="Pfam" id="PF01370">
    <property type="entry name" value="Epimerase"/>
    <property type="match status" value="1"/>
</dbReference>
<protein>
    <recommendedName>
        <fullName evidence="1">NAD-dependent epimerase/dehydratase domain-containing protein</fullName>
    </recommendedName>
</protein>
<dbReference type="InterPro" id="IPR036291">
    <property type="entry name" value="NAD(P)-bd_dom_sf"/>
</dbReference>
<organism evidence="2 3">
    <name type="scientific">candidate division TA06 bacterium B3_TA06</name>
    <dbReference type="NCBI Taxonomy" id="2012487"/>
    <lineage>
        <taxon>Bacteria</taxon>
        <taxon>Bacteria division TA06</taxon>
    </lineage>
</organism>
<accession>A0A532V6M2</accession>
<evidence type="ECO:0000259" key="1">
    <source>
        <dbReference type="Pfam" id="PF01370"/>
    </source>
</evidence>
<dbReference type="EMBL" id="NJBO01000008">
    <property type="protein sequence ID" value="TKJ42850.1"/>
    <property type="molecule type" value="Genomic_DNA"/>
</dbReference>
<comment type="caution">
    <text evidence="2">The sequence shown here is derived from an EMBL/GenBank/DDBJ whole genome shotgun (WGS) entry which is preliminary data.</text>
</comment>
<dbReference type="AlphaFoldDB" id="A0A532V6M2"/>
<dbReference type="InterPro" id="IPR001509">
    <property type="entry name" value="Epimerase_deHydtase"/>
</dbReference>
<gene>
    <name evidence="2" type="ORF">CEE36_06180</name>
</gene>
<dbReference type="Gene3D" id="3.40.50.720">
    <property type="entry name" value="NAD(P)-binding Rossmann-like Domain"/>
    <property type="match status" value="1"/>
</dbReference>
<evidence type="ECO:0000313" key="2">
    <source>
        <dbReference type="EMBL" id="TKJ42850.1"/>
    </source>
</evidence>
<feature type="domain" description="NAD-dependent epimerase/dehydratase" evidence="1">
    <location>
        <begin position="4"/>
        <end position="219"/>
    </location>
</feature>
<reference evidence="2 3" key="1">
    <citation type="submission" date="2017-06" db="EMBL/GenBank/DDBJ databases">
        <title>Novel microbial phyla capable of carbon fixation and sulfur reduction in deep-sea sediments.</title>
        <authorList>
            <person name="Huang J."/>
            <person name="Baker B."/>
            <person name="Wang Y."/>
        </authorList>
    </citation>
    <scope>NUCLEOTIDE SEQUENCE [LARGE SCALE GENOMIC DNA]</scope>
    <source>
        <strain evidence="2">B3_TA06</strain>
    </source>
</reference>
<name>A0A532V6M2_UNCT6</name>
<proteinExistence type="predicted"/>
<dbReference type="Proteomes" id="UP000317778">
    <property type="component" value="Unassembled WGS sequence"/>
</dbReference>
<evidence type="ECO:0000313" key="3">
    <source>
        <dbReference type="Proteomes" id="UP000317778"/>
    </source>
</evidence>
<dbReference type="InterPro" id="IPR050177">
    <property type="entry name" value="Lipid_A_modif_metabolic_enz"/>
</dbReference>
<dbReference type="PANTHER" id="PTHR43245">
    <property type="entry name" value="BIFUNCTIONAL POLYMYXIN RESISTANCE PROTEIN ARNA"/>
    <property type="match status" value="1"/>
</dbReference>
<sequence>MKKVLVTGASGFLGSHISEAAHQAGYEVHALIRETSPRRWLDHPWLVIHTADLYDRDAMACILSRMDGVIHCAETLWGDYYRVNTQATRVIAEESVKVGIKRFVYISSLAAGGPGKGPYSKDGGEPDSPISPYGHSKKAAEEILDGMLDQLHVVILRYPMIYGPRDIQALRLFKNLKSPISVKVGFKPIYISAIYVKDAARAAVRTLSADVASGSVYDISDGVNYTFDDLYDVVGDALGRRSLRIPLPFFLVVFGAWLVHDVFREKTAFNPDQIGMFRSPYWLVSPERAIRELGWEPQVSIYEGVRRTIHWYKKKGWL</sequence>